<feature type="transmembrane region" description="Helical" evidence="7">
    <location>
        <begin position="32"/>
        <end position="53"/>
    </location>
</feature>
<proteinExistence type="inferred from homology"/>
<dbReference type="Pfam" id="PF00528">
    <property type="entry name" value="BPD_transp_1"/>
    <property type="match status" value="1"/>
</dbReference>
<evidence type="ECO:0000256" key="5">
    <source>
        <dbReference type="ARBA" id="ARBA00022989"/>
    </source>
</evidence>
<evidence type="ECO:0000256" key="7">
    <source>
        <dbReference type="RuleBase" id="RU363032"/>
    </source>
</evidence>
<sequence length="294" mass="31348">MEANLDAMASPGAFKEDSPYRKALRAFVKNKVAFPSFVFLVGIVLATTFAGVLTPYDPYQGNIANRLQPVGASGHLLGTDEQGRDMLTRILYGGRLTLLAGFVPVVVSSLIGGTLGLAAGYFGGWLNTVIMRTLDIFYAFPAVILSLGISAALGQGMTNIIIAITIVFIPPVARVTETAVKRIRGREFIEAARSSGAGHLSIIRYQVVPNVFPQVFVFATTKISLGIVIAAGLSFLGLGVNPPTPEWGIMLNNIKQMIFVKPVLTIVPGIFLFLTSLTINLCSDGVSDAMQIKA</sequence>
<keyword evidence="6 7" id="KW-0472">Membrane</keyword>
<name>A0A927BWI8_9BACL</name>
<dbReference type="Proteomes" id="UP000621560">
    <property type="component" value="Unassembled WGS sequence"/>
</dbReference>
<evidence type="ECO:0000313" key="10">
    <source>
        <dbReference type="Proteomes" id="UP000621560"/>
    </source>
</evidence>
<evidence type="ECO:0000256" key="2">
    <source>
        <dbReference type="ARBA" id="ARBA00022448"/>
    </source>
</evidence>
<evidence type="ECO:0000259" key="8">
    <source>
        <dbReference type="PROSITE" id="PS50928"/>
    </source>
</evidence>
<reference evidence="9" key="1">
    <citation type="submission" date="2020-09" db="EMBL/GenBank/DDBJ databases">
        <title>A novel bacterium of genus Paenibacillus, isolated from South China Sea.</title>
        <authorList>
            <person name="Huang H."/>
            <person name="Mo K."/>
            <person name="Hu Y."/>
        </authorList>
    </citation>
    <scope>NUCLEOTIDE SEQUENCE</scope>
    <source>
        <strain evidence="9">IB182496</strain>
    </source>
</reference>
<dbReference type="CDD" id="cd06261">
    <property type="entry name" value="TM_PBP2"/>
    <property type="match status" value="1"/>
</dbReference>
<dbReference type="InterPro" id="IPR000515">
    <property type="entry name" value="MetI-like"/>
</dbReference>
<dbReference type="EMBL" id="JACXIZ010000031">
    <property type="protein sequence ID" value="MBD2847040.1"/>
    <property type="molecule type" value="Genomic_DNA"/>
</dbReference>
<feature type="transmembrane region" description="Helical" evidence="7">
    <location>
        <begin position="215"/>
        <end position="238"/>
    </location>
</feature>
<dbReference type="GO" id="GO:0055085">
    <property type="term" value="P:transmembrane transport"/>
    <property type="evidence" value="ECO:0007669"/>
    <property type="project" value="InterPro"/>
</dbReference>
<keyword evidence="3" id="KW-1003">Cell membrane</keyword>
<feature type="transmembrane region" description="Helical" evidence="7">
    <location>
        <begin position="96"/>
        <end position="124"/>
    </location>
</feature>
<evidence type="ECO:0000256" key="6">
    <source>
        <dbReference type="ARBA" id="ARBA00023136"/>
    </source>
</evidence>
<keyword evidence="2 7" id="KW-0813">Transport</keyword>
<evidence type="ECO:0000256" key="3">
    <source>
        <dbReference type="ARBA" id="ARBA00022475"/>
    </source>
</evidence>
<gene>
    <name evidence="9" type="ORF">IDH44_17720</name>
</gene>
<accession>A0A927BWI8</accession>
<dbReference type="InterPro" id="IPR050366">
    <property type="entry name" value="BP-dependent_transpt_permease"/>
</dbReference>
<comment type="similarity">
    <text evidence="7">Belongs to the binding-protein-dependent transport system permease family.</text>
</comment>
<feature type="domain" description="ABC transmembrane type-1" evidence="8">
    <location>
        <begin position="94"/>
        <end position="283"/>
    </location>
</feature>
<dbReference type="GO" id="GO:0005886">
    <property type="term" value="C:plasma membrane"/>
    <property type="evidence" value="ECO:0007669"/>
    <property type="project" value="UniProtKB-SubCell"/>
</dbReference>
<dbReference type="AlphaFoldDB" id="A0A927BWI8"/>
<dbReference type="RefSeq" id="WP_190920006.1">
    <property type="nucleotide sequence ID" value="NZ_JACXIZ010000031.1"/>
</dbReference>
<evidence type="ECO:0000256" key="4">
    <source>
        <dbReference type="ARBA" id="ARBA00022692"/>
    </source>
</evidence>
<feature type="transmembrane region" description="Helical" evidence="7">
    <location>
        <begin position="160"/>
        <end position="176"/>
    </location>
</feature>
<evidence type="ECO:0000256" key="1">
    <source>
        <dbReference type="ARBA" id="ARBA00004651"/>
    </source>
</evidence>
<dbReference type="InterPro" id="IPR025966">
    <property type="entry name" value="OppC_N"/>
</dbReference>
<comment type="caution">
    <text evidence="9">The sequence shown here is derived from an EMBL/GenBank/DDBJ whole genome shotgun (WGS) entry which is preliminary data.</text>
</comment>
<dbReference type="PANTHER" id="PTHR43386:SF25">
    <property type="entry name" value="PEPTIDE ABC TRANSPORTER PERMEASE PROTEIN"/>
    <property type="match status" value="1"/>
</dbReference>
<organism evidence="9 10">
    <name type="scientific">Paenibacillus sabuli</name>
    <dbReference type="NCBI Taxonomy" id="2772509"/>
    <lineage>
        <taxon>Bacteria</taxon>
        <taxon>Bacillati</taxon>
        <taxon>Bacillota</taxon>
        <taxon>Bacilli</taxon>
        <taxon>Bacillales</taxon>
        <taxon>Paenibacillaceae</taxon>
        <taxon>Paenibacillus</taxon>
    </lineage>
</organism>
<keyword evidence="10" id="KW-1185">Reference proteome</keyword>
<dbReference type="Pfam" id="PF12911">
    <property type="entry name" value="OppC_N"/>
    <property type="match status" value="1"/>
</dbReference>
<keyword evidence="4 7" id="KW-0812">Transmembrane</keyword>
<feature type="transmembrane region" description="Helical" evidence="7">
    <location>
        <begin position="258"/>
        <end position="282"/>
    </location>
</feature>
<dbReference type="PANTHER" id="PTHR43386">
    <property type="entry name" value="OLIGOPEPTIDE TRANSPORT SYSTEM PERMEASE PROTEIN APPC"/>
    <property type="match status" value="1"/>
</dbReference>
<keyword evidence="5 7" id="KW-1133">Transmembrane helix</keyword>
<dbReference type="Gene3D" id="1.10.3720.10">
    <property type="entry name" value="MetI-like"/>
    <property type="match status" value="1"/>
</dbReference>
<comment type="subcellular location">
    <subcellularLocation>
        <location evidence="1 7">Cell membrane</location>
        <topology evidence="1 7">Multi-pass membrane protein</topology>
    </subcellularLocation>
</comment>
<dbReference type="InterPro" id="IPR035906">
    <property type="entry name" value="MetI-like_sf"/>
</dbReference>
<evidence type="ECO:0000313" key="9">
    <source>
        <dbReference type="EMBL" id="MBD2847040.1"/>
    </source>
</evidence>
<dbReference type="SUPFAM" id="SSF161098">
    <property type="entry name" value="MetI-like"/>
    <property type="match status" value="1"/>
</dbReference>
<protein>
    <submittedName>
        <fullName evidence="9">ABC transporter permease</fullName>
    </submittedName>
</protein>
<dbReference type="PROSITE" id="PS50928">
    <property type="entry name" value="ABC_TM1"/>
    <property type="match status" value="1"/>
</dbReference>
<feature type="transmembrane region" description="Helical" evidence="7">
    <location>
        <begin position="136"/>
        <end position="154"/>
    </location>
</feature>